<protein>
    <recommendedName>
        <fullName evidence="3">S-adenosyl methyltransferase</fullName>
    </recommendedName>
</protein>
<dbReference type="InterPro" id="IPR029063">
    <property type="entry name" value="SAM-dependent_MTases_sf"/>
</dbReference>
<comment type="caution">
    <text evidence="1">The sequence shown here is derived from an EMBL/GenBank/DDBJ whole genome shotgun (WGS) entry which is preliminary data.</text>
</comment>
<gene>
    <name evidence="1" type="ORF">ADL15_07705</name>
</gene>
<dbReference type="OrthoDB" id="4073278at2"/>
<dbReference type="EMBL" id="LLZH01000033">
    <property type="protein sequence ID" value="KUL40161.1"/>
    <property type="molecule type" value="Genomic_DNA"/>
</dbReference>
<evidence type="ECO:0008006" key="3">
    <source>
        <dbReference type="Google" id="ProtNLM"/>
    </source>
</evidence>
<accession>A0A0X3V5S6</accession>
<dbReference type="PIRSF" id="PIRSF017393">
    <property type="entry name" value="MTase_SAV2177"/>
    <property type="match status" value="1"/>
</dbReference>
<sequence>MRTPPIDPNRPSSARVYDALLGGTHNFAVDRSVAGRIMEFVPEIGAIARANRAVLHRVVRHAVAHGVRQFVDLGSGIPTEGNTHEVALAADPGARVAYVDVDPTAVLYARELLGDDPRTVVVLGDLREPGAVLADPGLRAVIDLGQPTAILMFAVLHFIPDGAVLDAALSGYREAVAPGSLLAVSHATGGADPAAVDRVADLYNRTGTPLVPRDERQFAALFDGWELVAPGVVHGPRWHPDPDDEPVENPATFLTLVGVGRR</sequence>
<dbReference type="InterPro" id="IPR006764">
    <property type="entry name" value="SAM_dep_MeTrfase_SAV2177_type"/>
</dbReference>
<dbReference type="Gene3D" id="3.40.50.150">
    <property type="entry name" value="Vaccinia Virus protein VP39"/>
    <property type="match status" value="1"/>
</dbReference>
<evidence type="ECO:0000313" key="2">
    <source>
        <dbReference type="Proteomes" id="UP000053244"/>
    </source>
</evidence>
<proteinExistence type="predicted"/>
<dbReference type="Proteomes" id="UP000053244">
    <property type="component" value="Unassembled WGS sequence"/>
</dbReference>
<evidence type="ECO:0000313" key="1">
    <source>
        <dbReference type="EMBL" id="KUL40161.1"/>
    </source>
</evidence>
<dbReference type="SUPFAM" id="SSF53335">
    <property type="entry name" value="S-adenosyl-L-methionine-dependent methyltransferases"/>
    <property type="match status" value="1"/>
</dbReference>
<keyword evidence="2" id="KW-1185">Reference proteome</keyword>
<name>A0A0X3V5S6_9ACTN</name>
<dbReference type="Pfam" id="PF04672">
    <property type="entry name" value="Methyltransf_19"/>
    <property type="match status" value="1"/>
</dbReference>
<dbReference type="RefSeq" id="WP_067686223.1">
    <property type="nucleotide sequence ID" value="NZ_LLZH01000033.1"/>
</dbReference>
<organism evidence="1 2">
    <name type="scientific">Actinoplanes awajinensis subsp. mycoplanecinus</name>
    <dbReference type="NCBI Taxonomy" id="135947"/>
    <lineage>
        <taxon>Bacteria</taxon>
        <taxon>Bacillati</taxon>
        <taxon>Actinomycetota</taxon>
        <taxon>Actinomycetes</taxon>
        <taxon>Micromonosporales</taxon>
        <taxon>Micromonosporaceae</taxon>
        <taxon>Actinoplanes</taxon>
    </lineage>
</organism>
<dbReference type="AlphaFoldDB" id="A0A0X3V5S6"/>
<reference evidence="1 2" key="1">
    <citation type="submission" date="2015-10" db="EMBL/GenBank/DDBJ databases">
        <authorList>
            <person name="Gilbert D.G."/>
        </authorList>
    </citation>
    <scope>NUCLEOTIDE SEQUENCE [LARGE SCALE GENOMIC DNA]</scope>
    <source>
        <strain evidence="1 2">NRRL B-16712</strain>
    </source>
</reference>